<dbReference type="SUPFAM" id="SSF56176">
    <property type="entry name" value="FAD-binding/transporter-associated domain-like"/>
    <property type="match status" value="1"/>
</dbReference>
<sequence>MKQRKIAVFKAIVSLLFFSTLEAFFAFSEISFISAEKALIENLARKSRAAQICIKFWREPERLFTTTTLGLTFSIAGNGVFTSYYLIKSLGNIGIFLSTFILPVFVLLFGQIIPKSLGKRFSFPLVLYLAPPLYFISKLVYPVYYMNQWLSKGLLKESGESPYFLTKFRETFLTMISYEEEIDYKEKELINKILEFGRKKVSQVMIPLSYIKALPITATVGEALEFNRKYNFTYIPLYEGELTRIKYIIKMQDLLGKELWQRDLPLIKFARSPLFIPEIVPAHEALKILQREVQEIAIIVNEYGIVSGLITIEDLVEEVLGEFRDALDYYEPEFKRISPNMYVVKGTIEIEKLQNLGIPIPSGEYETLNGFIYKFLNKIPTKGEKFSFQGLELTVLEATPNKVEEVLIKLKS</sequence>
<evidence type="ECO:0000256" key="5">
    <source>
        <dbReference type="ARBA" id="ARBA00023122"/>
    </source>
</evidence>
<keyword evidence="6 8" id="KW-0472">Membrane</keyword>
<keyword evidence="2 8" id="KW-0812">Transmembrane</keyword>
<dbReference type="Gene3D" id="3.10.580.10">
    <property type="entry name" value="CBS-domain"/>
    <property type="match status" value="1"/>
</dbReference>
<dbReference type="InterPro" id="IPR002550">
    <property type="entry name" value="CNNM"/>
</dbReference>
<dbReference type="AlphaFoldDB" id="A0A832GMN9"/>
<keyword evidence="4 8" id="KW-1133">Transmembrane helix</keyword>
<evidence type="ECO:0000259" key="9">
    <source>
        <dbReference type="PROSITE" id="PS51371"/>
    </source>
</evidence>
<evidence type="ECO:0000256" key="1">
    <source>
        <dbReference type="ARBA" id="ARBA00004141"/>
    </source>
</evidence>
<dbReference type="PANTHER" id="PTHR22777">
    <property type="entry name" value="HEMOLYSIN-RELATED"/>
    <property type="match status" value="1"/>
</dbReference>
<dbReference type="InterPro" id="IPR016169">
    <property type="entry name" value="FAD-bd_PCMH_sub2"/>
</dbReference>
<dbReference type="InterPro" id="IPR005170">
    <property type="entry name" value="Transptr-assoc_dom"/>
</dbReference>
<dbReference type="EMBL" id="DSZU01000056">
    <property type="protein sequence ID" value="HGV55111.1"/>
    <property type="molecule type" value="Genomic_DNA"/>
</dbReference>
<feature type="transmembrane region" description="Helical" evidence="8">
    <location>
        <begin position="63"/>
        <end position="87"/>
    </location>
</feature>
<dbReference type="SMART" id="SM01091">
    <property type="entry name" value="CorC_HlyC"/>
    <property type="match status" value="1"/>
</dbReference>
<dbReference type="PROSITE" id="PS51371">
    <property type="entry name" value="CBS"/>
    <property type="match status" value="1"/>
</dbReference>
<comment type="subcellular location">
    <subcellularLocation>
        <location evidence="1">Membrane</location>
        <topology evidence="1">Multi-pass membrane protein</topology>
    </subcellularLocation>
</comment>
<dbReference type="InterPro" id="IPR046342">
    <property type="entry name" value="CBS_dom_sf"/>
</dbReference>
<dbReference type="GO" id="GO:0005886">
    <property type="term" value="C:plasma membrane"/>
    <property type="evidence" value="ECO:0007669"/>
    <property type="project" value="TreeGrafter"/>
</dbReference>
<name>A0A832GMN9_9BACT</name>
<keyword evidence="3" id="KW-0677">Repeat</keyword>
<dbReference type="Gene3D" id="3.30.465.10">
    <property type="match status" value="1"/>
</dbReference>
<keyword evidence="5 7" id="KW-0129">CBS domain</keyword>
<feature type="domain" description="CBS" evidence="9">
    <location>
        <begin position="269"/>
        <end position="326"/>
    </location>
</feature>
<dbReference type="Pfam" id="PF03471">
    <property type="entry name" value="CorC_HlyC"/>
    <property type="match status" value="1"/>
</dbReference>
<organism evidence="10">
    <name type="scientific">Caldimicrobium thiodismutans</name>
    <dbReference type="NCBI Taxonomy" id="1653476"/>
    <lineage>
        <taxon>Bacteria</taxon>
        <taxon>Pseudomonadati</taxon>
        <taxon>Thermodesulfobacteriota</taxon>
        <taxon>Thermodesulfobacteria</taxon>
        <taxon>Thermodesulfobacteriales</taxon>
        <taxon>Thermodesulfobacteriaceae</taxon>
        <taxon>Caldimicrobium</taxon>
    </lineage>
</organism>
<evidence type="ECO:0000256" key="4">
    <source>
        <dbReference type="ARBA" id="ARBA00022989"/>
    </source>
</evidence>
<evidence type="ECO:0000256" key="6">
    <source>
        <dbReference type="ARBA" id="ARBA00023136"/>
    </source>
</evidence>
<protein>
    <submittedName>
        <fullName evidence="10">HlyC/CorC family transporter</fullName>
    </submittedName>
</protein>
<evidence type="ECO:0000256" key="3">
    <source>
        <dbReference type="ARBA" id="ARBA00022737"/>
    </source>
</evidence>
<dbReference type="InterPro" id="IPR000644">
    <property type="entry name" value="CBS_dom"/>
</dbReference>
<gene>
    <name evidence="10" type="ORF">ENT73_03360</name>
</gene>
<evidence type="ECO:0000256" key="2">
    <source>
        <dbReference type="ARBA" id="ARBA00022692"/>
    </source>
</evidence>
<dbReference type="Pfam" id="PF01595">
    <property type="entry name" value="CNNM"/>
    <property type="match status" value="1"/>
</dbReference>
<feature type="transmembrane region" description="Helical" evidence="8">
    <location>
        <begin position="125"/>
        <end position="144"/>
    </location>
</feature>
<dbReference type="GO" id="GO:0050660">
    <property type="term" value="F:flavin adenine dinucleotide binding"/>
    <property type="evidence" value="ECO:0007669"/>
    <property type="project" value="InterPro"/>
</dbReference>
<dbReference type="CDD" id="cd04590">
    <property type="entry name" value="CBS_pair_CorC_HlyC_assoc"/>
    <property type="match status" value="1"/>
</dbReference>
<feature type="transmembrane region" description="Helical" evidence="8">
    <location>
        <begin position="6"/>
        <end position="27"/>
    </location>
</feature>
<accession>A0A832GMN9</accession>
<feature type="transmembrane region" description="Helical" evidence="8">
    <location>
        <begin position="93"/>
        <end position="113"/>
    </location>
</feature>
<dbReference type="SUPFAM" id="SSF54631">
    <property type="entry name" value="CBS-domain pair"/>
    <property type="match status" value="1"/>
</dbReference>
<evidence type="ECO:0000256" key="8">
    <source>
        <dbReference type="SAM" id="Phobius"/>
    </source>
</evidence>
<comment type="caution">
    <text evidence="10">The sequence shown here is derived from an EMBL/GenBank/DDBJ whole genome shotgun (WGS) entry which is preliminary data.</text>
</comment>
<dbReference type="Pfam" id="PF00571">
    <property type="entry name" value="CBS"/>
    <property type="match status" value="1"/>
</dbReference>
<reference evidence="10" key="1">
    <citation type="journal article" date="2020" name="mSystems">
        <title>Genome- and Community-Level Interaction Insights into Carbon Utilization and Element Cycling Functions of Hydrothermarchaeota in Hydrothermal Sediment.</title>
        <authorList>
            <person name="Zhou Z."/>
            <person name="Liu Y."/>
            <person name="Xu W."/>
            <person name="Pan J."/>
            <person name="Luo Z.H."/>
            <person name="Li M."/>
        </authorList>
    </citation>
    <scope>NUCLEOTIDE SEQUENCE [LARGE SCALE GENOMIC DNA]</scope>
    <source>
        <strain evidence="10">SpSt-605</strain>
    </source>
</reference>
<evidence type="ECO:0000313" key="10">
    <source>
        <dbReference type="EMBL" id="HGV55111.1"/>
    </source>
</evidence>
<evidence type="ECO:0000256" key="7">
    <source>
        <dbReference type="PROSITE-ProRule" id="PRU00703"/>
    </source>
</evidence>
<dbReference type="InterPro" id="IPR044751">
    <property type="entry name" value="Ion_transp-like_CBS"/>
</dbReference>
<proteinExistence type="predicted"/>
<dbReference type="InterPro" id="IPR036318">
    <property type="entry name" value="FAD-bd_PCMH-like_sf"/>
</dbReference>
<dbReference type="PANTHER" id="PTHR22777:SF17">
    <property type="entry name" value="UPF0053 PROTEIN SLL0260"/>
    <property type="match status" value="1"/>
</dbReference>